<protein>
    <submittedName>
        <fullName evidence="2">MCP methyltransferase, CheR-type</fullName>
    </submittedName>
</protein>
<dbReference type="InParanoid" id="Q2FQU3"/>
<keyword evidence="3" id="KW-1185">Reference proteome</keyword>
<dbReference type="InterPro" id="IPR000780">
    <property type="entry name" value="CheR_MeTrfase"/>
</dbReference>
<keyword evidence="2" id="KW-0808">Transferase</keyword>
<dbReference type="Pfam" id="PF01739">
    <property type="entry name" value="CheR"/>
    <property type="match status" value="1"/>
</dbReference>
<dbReference type="InterPro" id="IPR050903">
    <property type="entry name" value="Bact_Chemotaxis_MeTrfase"/>
</dbReference>
<accession>Q2FQU3</accession>
<dbReference type="PROSITE" id="PS50123">
    <property type="entry name" value="CHER"/>
    <property type="match status" value="1"/>
</dbReference>
<dbReference type="Gene3D" id="3.40.50.150">
    <property type="entry name" value="Vaccinia Virus protein VP39"/>
    <property type="match status" value="1"/>
</dbReference>
<dbReference type="KEGG" id="mhu:Mhun_0992"/>
<evidence type="ECO:0000313" key="3">
    <source>
        <dbReference type="Proteomes" id="UP000001941"/>
    </source>
</evidence>
<dbReference type="GO" id="GO:0032259">
    <property type="term" value="P:methylation"/>
    <property type="evidence" value="ECO:0007669"/>
    <property type="project" value="UniProtKB-KW"/>
</dbReference>
<evidence type="ECO:0000313" key="2">
    <source>
        <dbReference type="EMBL" id="ABD40742.1"/>
    </source>
</evidence>
<name>Q2FQU3_METHJ</name>
<dbReference type="InterPro" id="IPR011990">
    <property type="entry name" value="TPR-like_helical_dom_sf"/>
</dbReference>
<dbReference type="HOGENOM" id="CLU_025854_4_1_2"/>
<evidence type="ECO:0000259" key="1">
    <source>
        <dbReference type="PROSITE" id="PS50123"/>
    </source>
</evidence>
<dbReference type="SMART" id="SM00138">
    <property type="entry name" value="MeTrc"/>
    <property type="match status" value="1"/>
</dbReference>
<gene>
    <name evidence="2" type="ordered locus">Mhun_0992</name>
</gene>
<dbReference type="InterPro" id="IPR029063">
    <property type="entry name" value="SAM-dependent_MTases_sf"/>
</dbReference>
<feature type="domain" description="CheR-type methyltransferase" evidence="1">
    <location>
        <begin position="1"/>
        <end position="258"/>
    </location>
</feature>
<dbReference type="SUPFAM" id="SSF53335">
    <property type="entry name" value="S-adenosyl-L-methionine-dependent methyltransferases"/>
    <property type="match status" value="1"/>
</dbReference>
<dbReference type="InterPro" id="IPR022642">
    <property type="entry name" value="CheR_C"/>
</dbReference>
<dbReference type="PRINTS" id="PR00996">
    <property type="entry name" value="CHERMTFRASE"/>
</dbReference>
<organism evidence="2 3">
    <name type="scientific">Methanospirillum hungatei JF-1 (strain ATCC 27890 / DSM 864 / NBRC 100397 / JF-1)</name>
    <dbReference type="NCBI Taxonomy" id="323259"/>
    <lineage>
        <taxon>Archaea</taxon>
        <taxon>Methanobacteriati</taxon>
        <taxon>Methanobacteriota</taxon>
        <taxon>Stenosarchaea group</taxon>
        <taxon>Methanomicrobia</taxon>
        <taxon>Methanomicrobiales</taxon>
        <taxon>Methanospirillaceae</taxon>
        <taxon>Methanospirillum</taxon>
    </lineage>
</organism>
<reference evidence="3" key="1">
    <citation type="journal article" date="2016" name="Stand. Genomic Sci.">
        <title>Complete genome sequence of Methanospirillum hungatei type strain JF1.</title>
        <authorList>
            <person name="Gunsalus R.P."/>
            <person name="Cook L.E."/>
            <person name="Crable B."/>
            <person name="Rohlin L."/>
            <person name="McDonald E."/>
            <person name="Mouttaki H."/>
            <person name="Sieber J.R."/>
            <person name="Poweleit N."/>
            <person name="Zhou H."/>
            <person name="Lapidus A.L."/>
            <person name="Daligault H.E."/>
            <person name="Land M."/>
            <person name="Gilna P."/>
            <person name="Ivanova N."/>
            <person name="Kyrpides N."/>
            <person name="Culley D.E."/>
            <person name="McInerney M.J."/>
        </authorList>
    </citation>
    <scope>NUCLEOTIDE SEQUENCE [LARGE SCALE GENOMIC DNA]</scope>
    <source>
        <strain evidence="3">ATCC 27890 / DSM 864 / NBRC 100397 / JF-1</strain>
    </source>
</reference>
<dbReference type="Gene3D" id="1.25.40.10">
    <property type="entry name" value="Tetratricopeptide repeat domain"/>
    <property type="match status" value="1"/>
</dbReference>
<dbReference type="EMBL" id="CP000254">
    <property type="protein sequence ID" value="ABD40742.1"/>
    <property type="molecule type" value="Genomic_DNA"/>
</dbReference>
<dbReference type="OrthoDB" id="10657at2157"/>
<dbReference type="STRING" id="323259.Mhun_0992"/>
<dbReference type="GeneID" id="25393467"/>
<dbReference type="EnsemblBacteria" id="ABD40742">
    <property type="protein sequence ID" value="ABD40742"/>
    <property type="gene ID" value="Mhun_0992"/>
</dbReference>
<dbReference type="Proteomes" id="UP000001941">
    <property type="component" value="Chromosome"/>
</dbReference>
<keyword evidence="2" id="KW-0489">Methyltransferase</keyword>
<dbReference type="AlphaFoldDB" id="Q2FQU3"/>
<dbReference type="SUPFAM" id="SSF48452">
    <property type="entry name" value="TPR-like"/>
    <property type="match status" value="1"/>
</dbReference>
<proteinExistence type="predicted"/>
<dbReference type="PANTHER" id="PTHR24422:SF10">
    <property type="entry name" value="CHEMOTAXIS PROTEIN METHYLTRANSFERASE 2"/>
    <property type="match status" value="1"/>
</dbReference>
<sequence length="513" mass="58434">MSDVLDEAAIGTIRDFILANTGILFDDRHTHDLCRHIASACTDLKIPLETCVQQVNDSSFQVRFLEILVNYITIGETYFFRDKNLFLFLRDSLLPDLIRSRRQEHKLYLRIWSAACSSGEEPYSLAILLRYLLVDVDDWDIYLLATDINQHMLNRAQEGLYSRWSFRDDPLIPIGSYFSPTPDNRMKIDDSVRTMVRFERMNLIHDSSFYNALGPSSLDLILCRNVLMYFSPEQSGEVVSHLVTSLRTGGFLIVSPQEIGIVQGQFIRMHHHGSVFLHEKVDQNNLVAAEKISPSLSTTFYSDESVPVTRVIEGDLFHEPDIHDIPDFPGDIFLDEENKPGDSSGVVYLLEPDDEGFDRLISENRLEEAGKMISQSAPQSSPHWIRQMEILIRAYAGNGEYDKALGWSDRLIAADVLNPRPYLLKAAVLDEQGLYNHSLQSLRQSLYAFPDYLPAHLAIAGIYKKTGRPDLARHHYELAIHILDSKDEDTILEETEGIPARKMKDMIQMLLGG</sequence>
<dbReference type="PANTHER" id="PTHR24422">
    <property type="entry name" value="CHEMOTAXIS PROTEIN METHYLTRANSFERASE"/>
    <property type="match status" value="1"/>
</dbReference>
<dbReference type="RefSeq" id="WP_011448021.1">
    <property type="nucleotide sequence ID" value="NC_007796.1"/>
</dbReference>
<dbReference type="eggNOG" id="arCOG04402">
    <property type="taxonomic scope" value="Archaea"/>
</dbReference>
<dbReference type="GO" id="GO:0008757">
    <property type="term" value="F:S-adenosylmethionine-dependent methyltransferase activity"/>
    <property type="evidence" value="ECO:0007669"/>
    <property type="project" value="InterPro"/>
</dbReference>